<evidence type="ECO:0000256" key="2">
    <source>
        <dbReference type="ARBA" id="ARBA00022741"/>
    </source>
</evidence>
<feature type="region of interest" description="Disordered" evidence="5">
    <location>
        <begin position="283"/>
        <end position="339"/>
    </location>
</feature>
<keyword evidence="6" id="KW-1133">Transmembrane helix</keyword>
<reference evidence="9" key="1">
    <citation type="journal article" date="2019" name="Int. J. Syst. Evol. Microbiol.">
        <title>The Global Catalogue of Microorganisms (GCM) 10K type strain sequencing project: providing services to taxonomists for standard genome sequencing and annotation.</title>
        <authorList>
            <consortium name="The Broad Institute Genomics Platform"/>
            <consortium name="The Broad Institute Genome Sequencing Center for Infectious Disease"/>
            <person name="Wu L."/>
            <person name="Ma J."/>
        </authorList>
    </citation>
    <scope>NUCLEOTIDE SEQUENCE [LARGE SCALE GENOMIC DNA]</scope>
    <source>
        <strain evidence="9">CGMCC 1.16225</strain>
    </source>
</reference>
<dbReference type="PANTHER" id="PTHR43289">
    <property type="entry name" value="MITOGEN-ACTIVATED PROTEIN KINASE KINASE KINASE 20-RELATED"/>
    <property type="match status" value="1"/>
</dbReference>
<dbReference type="RefSeq" id="WP_379092516.1">
    <property type="nucleotide sequence ID" value="NZ_JBHUGZ010000001.1"/>
</dbReference>
<dbReference type="SUPFAM" id="SSF56112">
    <property type="entry name" value="Protein kinase-like (PK-like)"/>
    <property type="match status" value="1"/>
</dbReference>
<feature type="domain" description="Protein kinase" evidence="7">
    <location>
        <begin position="26"/>
        <end position="283"/>
    </location>
</feature>
<feature type="transmembrane region" description="Helical" evidence="6">
    <location>
        <begin position="375"/>
        <end position="396"/>
    </location>
</feature>
<evidence type="ECO:0000256" key="4">
    <source>
        <dbReference type="ARBA" id="ARBA00022840"/>
    </source>
</evidence>
<dbReference type="InterPro" id="IPR011009">
    <property type="entry name" value="Kinase-like_dom_sf"/>
</dbReference>
<evidence type="ECO:0000256" key="1">
    <source>
        <dbReference type="ARBA" id="ARBA00022679"/>
    </source>
</evidence>
<dbReference type="PANTHER" id="PTHR43289:SF34">
    <property type="entry name" value="SERINE_THREONINE-PROTEIN KINASE YBDM-RELATED"/>
    <property type="match status" value="1"/>
</dbReference>
<gene>
    <name evidence="8" type="ORF">ACFSOZ_01145</name>
</gene>
<keyword evidence="1" id="KW-0808">Transferase</keyword>
<sequence>MSADDKTRISAGVANTAVGTQLSGIYELDERIAFGGMGEVYRGHNIQTGDHVAIKIVLPEFARDQTILSLFRKEASILNHLSHDAVVRYHVFTIDPGIGRPYLAMEFVDGESLFDIMRRGAMPTEEVRKLCHRLASGLSAVHQAGAIHRDLSPDNIILPGGRVDRAKIIDFGIARSATVGGETLIGGKFAGKYNYVSPEQLGLYGGDVSEQSDIYSLGLVLVAALRGKPIDMSGSQFEVIEKRRTVPDLSDIDDDFRDIVEAMLQPDPQDRPISMAEIARMTRDDNEGTTPPTSITPHRTGLPRAGGTLAPDTRTQARPSNVERRDASTATGAGGQPFVQHVRPAHLSEARPPAVAGPPRAVTPGKSTKTRTMTIAALAALAVASGAGLYLGGFMAPATPTTGKTSLSAPESSKPAPETSKPAPSDNVANAPEPAKAVPPAQPEASAPPAENQQDAVAAQKPQPAKPAEVPSQAKEPAKPPATDAQPTPEKPSPPVQPNTMASDSQTSAPPPDTTAPAPPAAEKVSTPPPAEPKVVESQKPEPQTSQPAAPAPKPTASQTDVANAESQKATAPEAKQPDQPVVALNVPKPEVPPAVDDIAQRVAWVRDFGGGDCFYATMTSATDKAAAIEGFGTAVQPFEQMLGDFQAKFHVEPDISVRLIEPSQCEVTNFLRFLGQTAADKPQLVLDRTSVPNGTPISGTLVTRGGLISSVLLIDHKGMVFNLDDRIVAQSGKASFSIPIGLGAADMAAGKAVPQIILVITGPQDIQAAAFSTPTPASVLLPKILEEVETDGSQFSATAKYFRLGG</sequence>
<evidence type="ECO:0000259" key="7">
    <source>
        <dbReference type="PROSITE" id="PS50011"/>
    </source>
</evidence>
<organism evidence="8 9">
    <name type="scientific">Mesorhizobium newzealandense</name>
    <dbReference type="NCBI Taxonomy" id="1300302"/>
    <lineage>
        <taxon>Bacteria</taxon>
        <taxon>Pseudomonadati</taxon>
        <taxon>Pseudomonadota</taxon>
        <taxon>Alphaproteobacteria</taxon>
        <taxon>Hyphomicrobiales</taxon>
        <taxon>Phyllobacteriaceae</taxon>
        <taxon>Mesorhizobium</taxon>
    </lineage>
</organism>
<feature type="compositionally biased region" description="Polar residues" evidence="5">
    <location>
        <begin position="288"/>
        <end position="297"/>
    </location>
</feature>
<accession>A0ABW4U462</accession>
<dbReference type="CDD" id="cd14014">
    <property type="entry name" value="STKc_PknB_like"/>
    <property type="match status" value="1"/>
</dbReference>
<feature type="compositionally biased region" description="Low complexity" evidence="5">
    <location>
        <begin position="443"/>
        <end position="471"/>
    </location>
</feature>
<keyword evidence="6" id="KW-0812">Transmembrane</keyword>
<keyword evidence="3 8" id="KW-0418">Kinase</keyword>
<dbReference type="InterPro" id="IPR000719">
    <property type="entry name" value="Prot_kinase_dom"/>
</dbReference>
<keyword evidence="6" id="KW-0472">Membrane</keyword>
<evidence type="ECO:0000256" key="3">
    <source>
        <dbReference type="ARBA" id="ARBA00022777"/>
    </source>
</evidence>
<dbReference type="Gene3D" id="3.30.200.20">
    <property type="entry name" value="Phosphorylase Kinase, domain 1"/>
    <property type="match status" value="1"/>
</dbReference>
<dbReference type="Pfam" id="PF00069">
    <property type="entry name" value="Pkinase"/>
    <property type="match status" value="1"/>
</dbReference>
<protein>
    <submittedName>
        <fullName evidence="8">Protein kinase</fullName>
    </submittedName>
</protein>
<dbReference type="Proteomes" id="UP001597405">
    <property type="component" value="Unassembled WGS sequence"/>
</dbReference>
<evidence type="ECO:0000256" key="6">
    <source>
        <dbReference type="SAM" id="Phobius"/>
    </source>
</evidence>
<feature type="compositionally biased region" description="Polar residues" evidence="5">
    <location>
        <begin position="556"/>
        <end position="570"/>
    </location>
</feature>
<feature type="region of interest" description="Disordered" evidence="5">
    <location>
        <begin position="401"/>
        <end position="581"/>
    </location>
</feature>
<keyword evidence="2" id="KW-0547">Nucleotide-binding</keyword>
<proteinExistence type="predicted"/>
<dbReference type="EMBL" id="JBHUGZ010000001">
    <property type="protein sequence ID" value="MFD1981313.1"/>
    <property type="molecule type" value="Genomic_DNA"/>
</dbReference>
<evidence type="ECO:0000256" key="5">
    <source>
        <dbReference type="SAM" id="MobiDB-lite"/>
    </source>
</evidence>
<dbReference type="GO" id="GO:0016301">
    <property type="term" value="F:kinase activity"/>
    <property type="evidence" value="ECO:0007669"/>
    <property type="project" value="UniProtKB-KW"/>
</dbReference>
<evidence type="ECO:0000313" key="9">
    <source>
        <dbReference type="Proteomes" id="UP001597405"/>
    </source>
</evidence>
<name>A0ABW4U462_9HYPH</name>
<dbReference type="PROSITE" id="PS50011">
    <property type="entry name" value="PROTEIN_KINASE_DOM"/>
    <property type="match status" value="1"/>
</dbReference>
<feature type="compositionally biased region" description="Polar residues" evidence="5">
    <location>
        <begin position="401"/>
        <end position="411"/>
    </location>
</feature>
<evidence type="ECO:0000313" key="8">
    <source>
        <dbReference type="EMBL" id="MFD1981313.1"/>
    </source>
</evidence>
<feature type="region of interest" description="Disordered" evidence="5">
    <location>
        <begin position="349"/>
        <end position="368"/>
    </location>
</feature>
<keyword evidence="9" id="KW-1185">Reference proteome</keyword>
<dbReference type="Gene3D" id="1.10.510.10">
    <property type="entry name" value="Transferase(Phosphotransferase) domain 1"/>
    <property type="match status" value="1"/>
</dbReference>
<comment type="caution">
    <text evidence="8">The sequence shown here is derived from an EMBL/GenBank/DDBJ whole genome shotgun (WGS) entry which is preliminary data.</text>
</comment>
<feature type="compositionally biased region" description="Low complexity" evidence="5">
    <location>
        <begin position="350"/>
        <end position="365"/>
    </location>
</feature>
<feature type="compositionally biased region" description="Pro residues" evidence="5">
    <location>
        <begin position="509"/>
        <end position="520"/>
    </location>
</feature>
<keyword evidence="4" id="KW-0067">ATP-binding</keyword>